<dbReference type="EMBL" id="WJXA01000006">
    <property type="protein sequence ID" value="KAF7141049.1"/>
    <property type="molecule type" value="Genomic_DNA"/>
</dbReference>
<name>A0A834GU09_RHOSS</name>
<feature type="transmembrane region" description="Helical" evidence="6">
    <location>
        <begin position="406"/>
        <end position="423"/>
    </location>
</feature>
<dbReference type="GO" id="GO:0005384">
    <property type="term" value="F:manganese ion transmembrane transporter activity"/>
    <property type="evidence" value="ECO:0007669"/>
    <property type="project" value="TreeGrafter"/>
</dbReference>
<evidence type="ECO:0000313" key="8">
    <source>
        <dbReference type="Proteomes" id="UP000626092"/>
    </source>
</evidence>
<feature type="transmembrane region" description="Helical" evidence="6">
    <location>
        <begin position="503"/>
        <end position="527"/>
    </location>
</feature>
<comment type="subcellular location">
    <subcellularLocation>
        <location evidence="1">Membrane</location>
        <topology evidence="1">Multi-pass membrane protein</topology>
    </subcellularLocation>
</comment>
<feature type="transmembrane region" description="Helical" evidence="6">
    <location>
        <begin position="226"/>
        <end position="243"/>
    </location>
</feature>
<feature type="transmembrane region" description="Helical" evidence="6">
    <location>
        <begin position="473"/>
        <end position="491"/>
    </location>
</feature>
<proteinExistence type="inferred from homology"/>
<dbReference type="GO" id="GO:0016020">
    <property type="term" value="C:membrane"/>
    <property type="evidence" value="ECO:0007669"/>
    <property type="project" value="UniProtKB-SubCell"/>
</dbReference>
<dbReference type="Proteomes" id="UP000626092">
    <property type="component" value="Unassembled WGS sequence"/>
</dbReference>
<evidence type="ECO:0000256" key="6">
    <source>
        <dbReference type="SAM" id="Phobius"/>
    </source>
</evidence>
<dbReference type="HAMAP" id="MF_00221">
    <property type="entry name" value="NRAMP"/>
    <property type="match status" value="1"/>
</dbReference>
<dbReference type="NCBIfam" id="NF037982">
    <property type="entry name" value="Nramp_1"/>
    <property type="match status" value="1"/>
</dbReference>
<evidence type="ECO:0000313" key="7">
    <source>
        <dbReference type="EMBL" id="KAF7141049.1"/>
    </source>
</evidence>
<dbReference type="GO" id="GO:0005802">
    <property type="term" value="C:trans-Golgi network"/>
    <property type="evidence" value="ECO:0007669"/>
    <property type="project" value="TreeGrafter"/>
</dbReference>
<dbReference type="AlphaFoldDB" id="A0A834GU09"/>
<comment type="caution">
    <text evidence="7">The sequence shown here is derived from an EMBL/GenBank/DDBJ whole genome shotgun (WGS) entry which is preliminary data.</text>
</comment>
<evidence type="ECO:0000256" key="5">
    <source>
        <dbReference type="ARBA" id="ARBA00023136"/>
    </source>
</evidence>
<feature type="transmembrane region" description="Helical" evidence="6">
    <location>
        <begin position="309"/>
        <end position="336"/>
    </location>
</feature>
<evidence type="ECO:0000256" key="3">
    <source>
        <dbReference type="ARBA" id="ARBA00022692"/>
    </source>
</evidence>
<dbReference type="Pfam" id="PF01566">
    <property type="entry name" value="Nramp"/>
    <property type="match status" value="2"/>
</dbReference>
<evidence type="ECO:0000256" key="4">
    <source>
        <dbReference type="ARBA" id="ARBA00022989"/>
    </source>
</evidence>
<feature type="transmembrane region" description="Helical" evidence="6">
    <location>
        <begin position="196"/>
        <end position="214"/>
    </location>
</feature>
<dbReference type="GO" id="GO:0015086">
    <property type="term" value="F:cadmium ion transmembrane transporter activity"/>
    <property type="evidence" value="ECO:0007669"/>
    <property type="project" value="TreeGrafter"/>
</dbReference>
<organism evidence="7 8">
    <name type="scientific">Rhododendron simsii</name>
    <name type="common">Sims's rhododendron</name>
    <dbReference type="NCBI Taxonomy" id="118357"/>
    <lineage>
        <taxon>Eukaryota</taxon>
        <taxon>Viridiplantae</taxon>
        <taxon>Streptophyta</taxon>
        <taxon>Embryophyta</taxon>
        <taxon>Tracheophyta</taxon>
        <taxon>Spermatophyta</taxon>
        <taxon>Magnoliopsida</taxon>
        <taxon>eudicotyledons</taxon>
        <taxon>Gunneridae</taxon>
        <taxon>Pentapetalae</taxon>
        <taxon>asterids</taxon>
        <taxon>Ericales</taxon>
        <taxon>Ericaceae</taxon>
        <taxon>Ericoideae</taxon>
        <taxon>Rhodoreae</taxon>
        <taxon>Rhododendron</taxon>
    </lineage>
</organism>
<keyword evidence="4 6" id="KW-1133">Transmembrane helix</keyword>
<gene>
    <name evidence="7" type="ORF">RHSIM_Rhsim06G0058700</name>
</gene>
<dbReference type="PANTHER" id="PTHR11706">
    <property type="entry name" value="SOLUTE CARRIER PROTEIN FAMILY 11 MEMBER"/>
    <property type="match status" value="1"/>
</dbReference>
<dbReference type="OrthoDB" id="409173at2759"/>
<dbReference type="PRINTS" id="PR00447">
    <property type="entry name" value="NATRESASSCMP"/>
</dbReference>
<reference evidence="7" key="1">
    <citation type="submission" date="2019-11" db="EMBL/GenBank/DDBJ databases">
        <authorList>
            <person name="Liu Y."/>
            <person name="Hou J."/>
            <person name="Li T.-Q."/>
            <person name="Guan C.-H."/>
            <person name="Wu X."/>
            <person name="Wu H.-Z."/>
            <person name="Ling F."/>
            <person name="Zhang R."/>
            <person name="Shi X.-G."/>
            <person name="Ren J.-P."/>
            <person name="Chen E.-F."/>
            <person name="Sun J.-M."/>
        </authorList>
    </citation>
    <scope>NUCLEOTIDE SEQUENCE</scope>
    <source>
        <strain evidence="7">Adult_tree_wgs_1</strain>
        <tissue evidence="7">Leaves</tissue>
    </source>
</reference>
<keyword evidence="5 6" id="KW-0472">Membrane</keyword>
<evidence type="ECO:0000256" key="1">
    <source>
        <dbReference type="ARBA" id="ARBA00004141"/>
    </source>
</evidence>
<evidence type="ECO:0000256" key="2">
    <source>
        <dbReference type="ARBA" id="ARBA00009965"/>
    </source>
</evidence>
<comment type="similarity">
    <text evidence="2">Belongs to the NRAMP (TC 2.A.55) family.</text>
</comment>
<feature type="transmembrane region" description="Helical" evidence="6">
    <location>
        <begin position="266"/>
        <end position="288"/>
    </location>
</feature>
<dbReference type="InterPro" id="IPR001046">
    <property type="entry name" value="NRAMP_fam"/>
</dbReference>
<feature type="transmembrane region" description="Helical" evidence="6">
    <location>
        <begin position="170"/>
        <end position="190"/>
    </location>
</feature>
<sequence length="546" mass="60016">MSSPPRDNNGEAVTIDEAADLLLCDPPSPPSSRGGDMLPVYVEAADDGDAVALPFSWKKMWQFTGPGLLMSVAFLDPGNIEGDLQAGAIGGYSLLWLMMWATAVGLLIQLLSARLGVATGRHLAELCREEYPYWAGILLWIMTEVALIGADIQEVIGSAIAIRILSHGVLPLWAGVLITACDWYVFWVFLQMEAHSIILDCLVLLNVDSFFFLFLENYGVRKIEAVFAVFISMMALSFAWMFVDTKPSGKELVLGLLIPKLSSKTIQQAVGIVGCVITPYNVFLHSALVQSRNINPKKIGRVKEALKYYSIESSVALLVSFAINLFVTSVFAVGFYGSKHANSVGLANAGEYLQEKYGGGLFPIYYIWGIGLLVAGQSSTITGTYAGQFIMGGFLDLQLKKWLRSLISRSCAIVPTVIVALVFKRSEATLDALNEWLNVLQSMQIPFSLIPLFTLVSKEQIMGVFKIGPALERVVWTVTALVMVINGYVLLDFFRSKINGFMLSFLVCTAIAAYAAFILYLISFGVARPYSWFRLTRSEGYEHAKN</sequence>
<feature type="transmembrane region" description="Helical" evidence="6">
    <location>
        <begin position="131"/>
        <end position="150"/>
    </location>
</feature>
<keyword evidence="8" id="KW-1185">Reference proteome</keyword>
<feature type="transmembrane region" description="Helical" evidence="6">
    <location>
        <begin position="94"/>
        <end position="111"/>
    </location>
</feature>
<protein>
    <submittedName>
        <fullName evidence="7">Uncharacterized protein</fullName>
    </submittedName>
</protein>
<accession>A0A834GU09</accession>
<keyword evidence="3 6" id="KW-0812">Transmembrane</keyword>
<feature type="transmembrane region" description="Helical" evidence="6">
    <location>
        <begin position="365"/>
        <end position="386"/>
    </location>
</feature>
<dbReference type="GO" id="GO:0034755">
    <property type="term" value="P:iron ion transmembrane transport"/>
    <property type="evidence" value="ECO:0007669"/>
    <property type="project" value="TreeGrafter"/>
</dbReference>
<dbReference type="PANTHER" id="PTHR11706:SF86">
    <property type="entry name" value="METAL TRANSPORTER NRAMP2-LIKE"/>
    <property type="match status" value="1"/>
</dbReference>